<evidence type="ECO:0000313" key="2">
    <source>
        <dbReference type="Proteomes" id="UP000012065"/>
    </source>
</evidence>
<dbReference type="InterPro" id="IPR036691">
    <property type="entry name" value="Endo/exonu/phosph_ase_sf"/>
</dbReference>
<dbReference type="EMBL" id="CAOJ01009153">
    <property type="protein sequence ID" value="CCO32033.1"/>
    <property type="molecule type" value="Genomic_DNA"/>
</dbReference>
<reference evidence="1 2" key="1">
    <citation type="journal article" date="2013" name="J. Biotechnol.">
        <title>Establishment and interpretation of the genome sequence of the phytopathogenic fungus Rhizoctonia solani AG1-IB isolate 7/3/14.</title>
        <authorList>
            <person name="Wibberg D.W."/>
            <person name="Jelonek L.J."/>
            <person name="Rupp O.R."/>
            <person name="Hennig M.H."/>
            <person name="Eikmeyer F.E."/>
            <person name="Goesmann A.G."/>
            <person name="Hartmann A.H."/>
            <person name="Borriss R.B."/>
            <person name="Grosch R.G."/>
            <person name="Puehler A.P."/>
            <person name="Schlueter A.S."/>
        </authorList>
    </citation>
    <scope>NUCLEOTIDE SEQUENCE [LARGE SCALE GENOMIC DNA]</scope>
    <source>
        <strain evidence="2">AG1-IB / isolate 7/3/14</strain>
    </source>
</reference>
<proteinExistence type="predicted"/>
<sequence length="186" mass="20644">MNHDIDVIQLNVAGSHLRVHSMLNDKSYQAASILLVQDPWWGRIGYDKSIDPTSINIYGTTNSPFWMCFIPPGISGPKGPGVSIYVRRDVPGLHAQYSDILPPHPDILAVDIIYNGSITTLVNVYIHGDNKRYEDALNHLYRGFKISRALHYSGYSESASSAKQVLLWKAFQSNSGVSRASRGNLS</sequence>
<comment type="caution">
    <text evidence="1">The sequence shown here is derived from an EMBL/GenBank/DDBJ whole genome shotgun (WGS) entry which is preliminary data.</text>
</comment>
<dbReference type="AlphaFoldDB" id="M5BWL3"/>
<dbReference type="Proteomes" id="UP000012065">
    <property type="component" value="Unassembled WGS sequence"/>
</dbReference>
<name>M5BWL3_THACB</name>
<dbReference type="Gene3D" id="3.60.10.10">
    <property type="entry name" value="Endonuclease/exonuclease/phosphatase"/>
    <property type="match status" value="1"/>
</dbReference>
<accession>M5BWL3</accession>
<dbReference type="SUPFAM" id="SSF56219">
    <property type="entry name" value="DNase I-like"/>
    <property type="match status" value="1"/>
</dbReference>
<gene>
    <name evidence="1" type="ORF">BN14_06085</name>
</gene>
<evidence type="ECO:0000313" key="1">
    <source>
        <dbReference type="EMBL" id="CCO32033.1"/>
    </source>
</evidence>
<organism evidence="1 2">
    <name type="scientific">Thanatephorus cucumeris (strain AG1-IB / isolate 7/3/14)</name>
    <name type="common">Lettuce bottom rot fungus</name>
    <name type="synonym">Rhizoctonia solani</name>
    <dbReference type="NCBI Taxonomy" id="1108050"/>
    <lineage>
        <taxon>Eukaryota</taxon>
        <taxon>Fungi</taxon>
        <taxon>Dikarya</taxon>
        <taxon>Basidiomycota</taxon>
        <taxon>Agaricomycotina</taxon>
        <taxon>Agaricomycetes</taxon>
        <taxon>Cantharellales</taxon>
        <taxon>Ceratobasidiaceae</taxon>
        <taxon>Rhizoctonia</taxon>
        <taxon>Rhizoctonia solani AG-1</taxon>
    </lineage>
</organism>
<protein>
    <submittedName>
        <fullName evidence="1">Uncharacterized protein</fullName>
    </submittedName>
</protein>
<dbReference type="HOGENOM" id="CLU_1455341_0_0_1"/>